<feature type="transmembrane region" description="Helical" evidence="1">
    <location>
        <begin position="20"/>
        <end position="44"/>
    </location>
</feature>
<protein>
    <submittedName>
        <fullName evidence="2">Membrane protein YesL</fullName>
    </submittedName>
</protein>
<evidence type="ECO:0000313" key="3">
    <source>
        <dbReference type="Proteomes" id="UP001296943"/>
    </source>
</evidence>
<keyword evidence="1" id="KW-0472">Membrane</keyword>
<organism evidence="2 3">
    <name type="scientific">Aquibacillus albus</name>
    <dbReference type="NCBI Taxonomy" id="1168171"/>
    <lineage>
        <taxon>Bacteria</taxon>
        <taxon>Bacillati</taxon>
        <taxon>Bacillota</taxon>
        <taxon>Bacilli</taxon>
        <taxon>Bacillales</taxon>
        <taxon>Bacillaceae</taxon>
        <taxon>Aquibacillus</taxon>
    </lineage>
</organism>
<dbReference type="InterPro" id="IPR006938">
    <property type="entry name" value="DUF624"/>
</dbReference>
<keyword evidence="3" id="KW-1185">Reference proteome</keyword>
<gene>
    <name evidence="2" type="ORF">JOC48_001501</name>
</gene>
<sequence length="211" mass="24148">MNAVHRFFEWVAKLAYINLLWIGFSILGLFIVGLFPATCSLFTITRKWLNGETDLPIFKTFWRTYRQEIVKSNLLGYVIAIIGYIFYLDYLFLTMQSNSMAALLTIPLLIISLISLATAFYVFPIFVHYEMKFLQIFKSAFFIMLMNPFPTLVMFLGTAGIGFILLQFQGLLLFFSGSVLAIVITMPAQRAFKKVNDKYEVIMTDSANASI</sequence>
<dbReference type="Pfam" id="PF04854">
    <property type="entry name" value="DUF624"/>
    <property type="match status" value="1"/>
</dbReference>
<feature type="transmembrane region" description="Helical" evidence="1">
    <location>
        <begin position="171"/>
        <end position="188"/>
    </location>
</feature>
<feature type="transmembrane region" description="Helical" evidence="1">
    <location>
        <begin position="139"/>
        <end position="165"/>
    </location>
</feature>
<proteinExistence type="predicted"/>
<accession>A0ABS2MYV5</accession>
<dbReference type="Proteomes" id="UP001296943">
    <property type="component" value="Unassembled WGS sequence"/>
</dbReference>
<dbReference type="RefSeq" id="WP_204498422.1">
    <property type="nucleotide sequence ID" value="NZ_JAFBDR010000006.1"/>
</dbReference>
<name>A0ABS2MYV5_9BACI</name>
<feature type="transmembrane region" description="Helical" evidence="1">
    <location>
        <begin position="74"/>
        <end position="93"/>
    </location>
</feature>
<evidence type="ECO:0000313" key="2">
    <source>
        <dbReference type="EMBL" id="MBM7571021.1"/>
    </source>
</evidence>
<dbReference type="EMBL" id="JAFBDR010000006">
    <property type="protein sequence ID" value="MBM7571021.1"/>
    <property type="molecule type" value="Genomic_DNA"/>
</dbReference>
<keyword evidence="1" id="KW-1133">Transmembrane helix</keyword>
<keyword evidence="1" id="KW-0812">Transmembrane</keyword>
<evidence type="ECO:0000256" key="1">
    <source>
        <dbReference type="SAM" id="Phobius"/>
    </source>
</evidence>
<feature type="transmembrane region" description="Helical" evidence="1">
    <location>
        <begin position="99"/>
        <end position="127"/>
    </location>
</feature>
<comment type="caution">
    <text evidence="2">The sequence shown here is derived from an EMBL/GenBank/DDBJ whole genome shotgun (WGS) entry which is preliminary data.</text>
</comment>
<reference evidence="2 3" key="1">
    <citation type="submission" date="2021-01" db="EMBL/GenBank/DDBJ databases">
        <title>Genomic Encyclopedia of Type Strains, Phase IV (KMG-IV): sequencing the most valuable type-strain genomes for metagenomic binning, comparative biology and taxonomic classification.</title>
        <authorList>
            <person name="Goeker M."/>
        </authorList>
    </citation>
    <scope>NUCLEOTIDE SEQUENCE [LARGE SCALE GENOMIC DNA]</scope>
    <source>
        <strain evidence="2 3">DSM 23711</strain>
    </source>
</reference>